<sequence length="192" mass="18639">MFANKLKLTAAAAALALAGVAGSAQAAPIDPGSGFAIGAGLTGSIANQFDFLTNTNGVLAVSTSGSYAGLLTIGSVKDIPSFTSFAPITAFLDFGGGLTVDLNSITSVTHTSGSTGTATKVTGGATCNIPGRDPTTCSVILTGNNNPAGTSPTVSGSVSVGGTAVPEPASAALLGGALLGLGAIRRRKQQQR</sequence>
<dbReference type="RefSeq" id="WP_420245523.1">
    <property type="nucleotide sequence ID" value="NZ_BOPV01000001.1"/>
</dbReference>
<feature type="chain" id="PRO_5035759105" description="Ice-binding protein C-terminal domain-containing protein" evidence="1">
    <location>
        <begin position="27"/>
        <end position="192"/>
    </location>
</feature>
<dbReference type="AlphaFoldDB" id="A0A8S8XIL2"/>
<dbReference type="Pfam" id="PF07589">
    <property type="entry name" value="PEP-CTERM"/>
    <property type="match status" value="1"/>
</dbReference>
<dbReference type="Proteomes" id="UP000681075">
    <property type="component" value="Unassembled WGS sequence"/>
</dbReference>
<evidence type="ECO:0000313" key="4">
    <source>
        <dbReference type="Proteomes" id="UP000681075"/>
    </source>
</evidence>
<dbReference type="InterPro" id="IPR013424">
    <property type="entry name" value="Ice-binding_C"/>
</dbReference>
<feature type="domain" description="Ice-binding protein C-terminal" evidence="2">
    <location>
        <begin position="164"/>
        <end position="187"/>
    </location>
</feature>
<feature type="signal peptide" evidence="1">
    <location>
        <begin position="1"/>
        <end position="26"/>
    </location>
</feature>
<evidence type="ECO:0000313" key="3">
    <source>
        <dbReference type="EMBL" id="GIL41852.1"/>
    </source>
</evidence>
<gene>
    <name evidence="3" type="ORF">TMPK1_40890</name>
</gene>
<reference evidence="3" key="1">
    <citation type="submission" date="2021-02" db="EMBL/GenBank/DDBJ databases">
        <title>Genome sequence of Rhodospirillales sp. strain TMPK1 isolated from soil.</title>
        <authorList>
            <person name="Nakai R."/>
            <person name="Kusada H."/>
            <person name="Tamaki H."/>
        </authorList>
    </citation>
    <scope>NUCLEOTIDE SEQUENCE</scope>
    <source>
        <strain evidence="3">TMPK1</strain>
    </source>
</reference>
<evidence type="ECO:0000256" key="1">
    <source>
        <dbReference type="SAM" id="SignalP"/>
    </source>
</evidence>
<dbReference type="EMBL" id="BOPV01000001">
    <property type="protein sequence ID" value="GIL41852.1"/>
    <property type="molecule type" value="Genomic_DNA"/>
</dbReference>
<comment type="caution">
    <text evidence="3">The sequence shown here is derived from an EMBL/GenBank/DDBJ whole genome shotgun (WGS) entry which is preliminary data.</text>
</comment>
<proteinExistence type="predicted"/>
<keyword evidence="1" id="KW-0732">Signal</keyword>
<name>A0A8S8XIL2_9PROT</name>
<keyword evidence="4" id="KW-1185">Reference proteome</keyword>
<dbReference type="InterPro" id="IPR022472">
    <property type="entry name" value="VPLPA-CTERM"/>
</dbReference>
<accession>A0A8S8XIL2</accession>
<evidence type="ECO:0000259" key="2">
    <source>
        <dbReference type="Pfam" id="PF07589"/>
    </source>
</evidence>
<organism evidence="3 4">
    <name type="scientific">Roseiterribacter gracilis</name>
    <dbReference type="NCBI Taxonomy" id="2812848"/>
    <lineage>
        <taxon>Bacteria</taxon>
        <taxon>Pseudomonadati</taxon>
        <taxon>Pseudomonadota</taxon>
        <taxon>Alphaproteobacteria</taxon>
        <taxon>Rhodospirillales</taxon>
        <taxon>Roseiterribacteraceae</taxon>
        <taxon>Roseiterribacter</taxon>
    </lineage>
</organism>
<dbReference type="NCBIfam" id="TIGR03370">
    <property type="entry name" value="VPLPA-CTERM"/>
    <property type="match status" value="1"/>
</dbReference>
<protein>
    <recommendedName>
        <fullName evidence="2">Ice-binding protein C-terminal domain-containing protein</fullName>
    </recommendedName>
</protein>
<dbReference type="NCBIfam" id="TIGR02595">
    <property type="entry name" value="PEP_CTERM"/>
    <property type="match status" value="1"/>
</dbReference>